<dbReference type="InterPro" id="IPR031319">
    <property type="entry name" value="A-amylase_C"/>
</dbReference>
<dbReference type="PANTHER" id="PTHR10357">
    <property type="entry name" value="ALPHA-AMYLASE FAMILY MEMBER"/>
    <property type="match status" value="1"/>
</dbReference>
<comment type="similarity">
    <text evidence="2 6">Belongs to the glycosyl hydrolase 13 family.</text>
</comment>
<keyword evidence="7 12" id="KW-0378">Hydrolase</keyword>
<feature type="domain" description="Alpha-amylase C-terminal" evidence="10">
    <location>
        <begin position="785"/>
        <end position="858"/>
    </location>
</feature>
<dbReference type="SMART" id="SM00632">
    <property type="entry name" value="Aamy_C"/>
    <property type="match status" value="1"/>
</dbReference>
<feature type="chain" id="PRO_5046398300" description="Alpha-amylase" evidence="9">
    <location>
        <begin position="21"/>
        <end position="858"/>
    </location>
</feature>
<evidence type="ECO:0000313" key="12">
    <source>
        <dbReference type="EMBL" id="MFC3115104.1"/>
    </source>
</evidence>
<evidence type="ECO:0000256" key="9">
    <source>
        <dbReference type="SAM" id="SignalP"/>
    </source>
</evidence>
<proteinExistence type="inferred from homology"/>
<accession>A0ABV7FGS7</accession>
<evidence type="ECO:0000256" key="5">
    <source>
        <dbReference type="ARBA" id="ARBA00022837"/>
    </source>
</evidence>
<dbReference type="InterPro" id="IPR006046">
    <property type="entry name" value="Alpha_amylase"/>
</dbReference>
<evidence type="ECO:0000256" key="6">
    <source>
        <dbReference type="RuleBase" id="RU003615"/>
    </source>
</evidence>
<comment type="caution">
    <text evidence="12">The sequence shown here is derived from an EMBL/GenBank/DDBJ whole genome shotgun (WGS) entry which is preliminary data.</text>
</comment>
<dbReference type="SUPFAM" id="SSF51011">
    <property type="entry name" value="Glycosyl hydrolase domain"/>
    <property type="match status" value="1"/>
</dbReference>
<keyword evidence="7" id="KW-0326">Glycosidase</keyword>
<feature type="domain" description="Glycosyl hydrolase family 13 catalytic" evidence="11">
    <location>
        <begin position="355"/>
        <end position="773"/>
    </location>
</feature>
<comment type="cofactor">
    <cofactor evidence="1">
        <name>Ca(2+)</name>
        <dbReference type="ChEBI" id="CHEBI:29108"/>
    </cofactor>
</comment>
<evidence type="ECO:0000256" key="8">
    <source>
        <dbReference type="SAM" id="MobiDB-lite"/>
    </source>
</evidence>
<evidence type="ECO:0000256" key="3">
    <source>
        <dbReference type="ARBA" id="ARBA00022723"/>
    </source>
</evidence>
<reference evidence="13" key="1">
    <citation type="journal article" date="2019" name="Int. J. Syst. Evol. Microbiol.">
        <title>The Global Catalogue of Microorganisms (GCM) 10K type strain sequencing project: providing services to taxonomists for standard genome sequencing and annotation.</title>
        <authorList>
            <consortium name="The Broad Institute Genomics Platform"/>
            <consortium name="The Broad Institute Genome Sequencing Center for Infectious Disease"/>
            <person name="Wu L."/>
            <person name="Ma J."/>
        </authorList>
    </citation>
    <scope>NUCLEOTIDE SEQUENCE [LARGE SCALE GENOMIC DNA]</scope>
    <source>
        <strain evidence="13">KCTC 52237</strain>
    </source>
</reference>
<keyword evidence="13" id="KW-1185">Reference proteome</keyword>
<dbReference type="SMART" id="SM00642">
    <property type="entry name" value="Aamy"/>
    <property type="match status" value="1"/>
</dbReference>
<dbReference type="Proteomes" id="UP001595555">
    <property type="component" value="Unassembled WGS sequence"/>
</dbReference>
<comment type="catalytic activity">
    <reaction evidence="7">
        <text>Endohydrolysis of (1-&gt;4)-alpha-D-glucosidic linkages in polysaccharides containing three or more (1-&gt;4)-alpha-linked D-glucose units.</text>
        <dbReference type="EC" id="3.2.1.1"/>
    </reaction>
</comment>
<evidence type="ECO:0000256" key="1">
    <source>
        <dbReference type="ARBA" id="ARBA00001913"/>
    </source>
</evidence>
<dbReference type="Gene3D" id="3.20.20.80">
    <property type="entry name" value="Glycosidases"/>
    <property type="match status" value="1"/>
</dbReference>
<evidence type="ECO:0000256" key="4">
    <source>
        <dbReference type="ARBA" id="ARBA00022729"/>
    </source>
</evidence>
<gene>
    <name evidence="12" type="ORF">ACFODX_06015</name>
</gene>
<feature type="signal peptide" evidence="9">
    <location>
        <begin position="1"/>
        <end position="20"/>
    </location>
</feature>
<evidence type="ECO:0000256" key="2">
    <source>
        <dbReference type="ARBA" id="ARBA00008061"/>
    </source>
</evidence>
<evidence type="ECO:0000256" key="7">
    <source>
        <dbReference type="RuleBase" id="RU361134"/>
    </source>
</evidence>
<evidence type="ECO:0000259" key="11">
    <source>
        <dbReference type="SMART" id="SM00642"/>
    </source>
</evidence>
<dbReference type="PANTHER" id="PTHR10357:SF215">
    <property type="entry name" value="ALPHA-AMYLASE 1"/>
    <property type="match status" value="1"/>
</dbReference>
<keyword evidence="5" id="KW-0106">Calcium</keyword>
<dbReference type="PRINTS" id="PR00110">
    <property type="entry name" value="ALPHAAMYLASE"/>
</dbReference>
<dbReference type="EC" id="3.2.1.1" evidence="7"/>
<dbReference type="GO" id="GO:0016787">
    <property type="term" value="F:hydrolase activity"/>
    <property type="evidence" value="ECO:0007669"/>
    <property type="project" value="UniProtKB-KW"/>
</dbReference>
<dbReference type="Gene3D" id="2.60.40.1180">
    <property type="entry name" value="Golgi alpha-mannosidase II"/>
    <property type="match status" value="1"/>
</dbReference>
<dbReference type="EMBL" id="JBHRTF010000003">
    <property type="protein sequence ID" value="MFC3115104.1"/>
    <property type="molecule type" value="Genomic_DNA"/>
</dbReference>
<keyword evidence="4 9" id="KW-0732">Signal</keyword>
<protein>
    <recommendedName>
        <fullName evidence="7">Alpha-amylase</fullName>
        <ecNumber evidence="7">3.2.1.1</ecNumber>
    </recommendedName>
</protein>
<dbReference type="SUPFAM" id="SSF51445">
    <property type="entry name" value="(Trans)glycosidases"/>
    <property type="match status" value="1"/>
</dbReference>
<feature type="compositionally biased region" description="Low complexity" evidence="8">
    <location>
        <begin position="197"/>
        <end position="230"/>
    </location>
</feature>
<keyword evidence="7" id="KW-0119">Carbohydrate metabolism</keyword>
<dbReference type="RefSeq" id="WP_378117096.1">
    <property type="nucleotide sequence ID" value="NZ_JBHRTF010000003.1"/>
</dbReference>
<feature type="compositionally biased region" description="Low complexity" evidence="8">
    <location>
        <begin position="321"/>
        <end position="341"/>
    </location>
</feature>
<evidence type="ECO:0000313" key="13">
    <source>
        <dbReference type="Proteomes" id="UP001595555"/>
    </source>
</evidence>
<evidence type="ECO:0000259" key="10">
    <source>
        <dbReference type="SMART" id="SM00632"/>
    </source>
</evidence>
<dbReference type="InterPro" id="IPR013780">
    <property type="entry name" value="Glyco_hydro_b"/>
</dbReference>
<dbReference type="InterPro" id="IPR006047">
    <property type="entry name" value="GH13_cat_dom"/>
</dbReference>
<feature type="region of interest" description="Disordered" evidence="8">
    <location>
        <begin position="321"/>
        <end position="343"/>
    </location>
</feature>
<name>A0ABV7FGS7_9GAMM</name>
<organism evidence="12 13">
    <name type="scientific">Cellvibrio fontiphilus</name>
    <dbReference type="NCBI Taxonomy" id="1815559"/>
    <lineage>
        <taxon>Bacteria</taxon>
        <taxon>Pseudomonadati</taxon>
        <taxon>Pseudomonadota</taxon>
        <taxon>Gammaproteobacteria</taxon>
        <taxon>Cellvibrionales</taxon>
        <taxon>Cellvibrionaceae</taxon>
        <taxon>Cellvibrio</taxon>
    </lineage>
</organism>
<dbReference type="Pfam" id="PF00128">
    <property type="entry name" value="Alpha-amylase"/>
    <property type="match status" value="1"/>
</dbReference>
<sequence>MKHKLVLLSILLATSASAQAEWFLRGTHNNWAAAQMNPAGTNTMELTNVVFSSAGSIKFDRYGDWSENYGVGGRNGANIAVAQGTWNIKFYTDTKNWNISAVTPPAAYHLRGTFNGWAEGTLLTRVGTSDVYESCQQFVSGDATGGPRFKVDPYGGWGSDAVPAADYTVAAGWVKITFNASSKAITTQQNLAANCGSTNISSSSQSSSSTSSYVSTSAPTTSSARSSSSAPAVTFHLRGTHNGWAEGDLFTTPAGTNQLEACRNFTAGDANGGPRFKVDRNGAWGTDAFPSVDQAASGWTRIVINTSSNSLVSVTTNLASNCGSSSSSSVSSSSSSSSSSSAPVADDFRARTMYFVFVDRFANGNTSNDNGTNPVATSTVKGAGAQSEWKKYWGGDIQGLISKLDYLQSLGVTAIWVTPLVDNINVGNEGGYHGYWARDFYSVDEHLGDWALVDELDAQMEARGMKLVLDIALNHSNQDDQYEFGALYKEGAFITDFASGKNTWYNANGAISDCGDTNPATTCNGEWDDPWSFRNKSLFNLTDFKHGTTSNSLADQYLIDAALKWMDHGVDAFRIDAIKHIEPSFINRFSAAVRAKKADTYIFGEWYNAGAGDSVSMTFLNERRGSELLDFKLRDAIENAIAGNSTMINLSTHISSRAAAMNGFEDLQAIFLDNHDATRTSVYLQTSGLVNSNRPGKGMAKAFADARQNLGMALVMTLPGIPTIYYGTEQNSTWFTANGDGQVGHDPYNREQMPSFSQTTAAYTMISALAELRKNSPAIQRGTYAERWVNADVLVFQRQEGSDCAVVAVNRGAATSITVPNLCLGNAAYTSKVGSDIVNVTSGTGTFNLSQNEVVVLH</sequence>
<keyword evidence="3" id="KW-0479">Metal-binding</keyword>
<dbReference type="InterPro" id="IPR017853">
    <property type="entry name" value="GH"/>
</dbReference>
<feature type="region of interest" description="Disordered" evidence="8">
    <location>
        <begin position="196"/>
        <end position="230"/>
    </location>
</feature>